<dbReference type="EMBL" id="DYXD01000221">
    <property type="protein sequence ID" value="HJF08504.1"/>
    <property type="molecule type" value="Genomic_DNA"/>
</dbReference>
<comment type="caution">
    <text evidence="6">The sequence shown here is derived from an EMBL/GenBank/DDBJ whole genome shotgun (WGS) entry which is preliminary data.</text>
</comment>
<accession>A0A921FGQ4</accession>
<comment type="subcellular location">
    <subcellularLocation>
        <location evidence="1">Cell outer membrane</location>
    </subcellularLocation>
</comment>
<name>A0A921FGQ4_9BACT</name>
<proteinExistence type="predicted"/>
<dbReference type="Proteomes" id="UP000718012">
    <property type="component" value="Unassembled WGS sequence"/>
</dbReference>
<dbReference type="Pfam" id="PF25183">
    <property type="entry name" value="OMP_b-brl_4"/>
    <property type="match status" value="2"/>
</dbReference>
<dbReference type="InterPro" id="IPR057601">
    <property type="entry name" value="Oar-like_b-barrel"/>
</dbReference>
<keyword evidence="6" id="KW-0121">Carboxypeptidase</keyword>
<dbReference type="SUPFAM" id="SSF49464">
    <property type="entry name" value="Carboxypeptidase regulatory domain-like"/>
    <property type="match status" value="1"/>
</dbReference>
<dbReference type="Pfam" id="PF13620">
    <property type="entry name" value="CarboxypepD_reg"/>
    <property type="match status" value="1"/>
</dbReference>
<dbReference type="GO" id="GO:0009279">
    <property type="term" value="C:cell outer membrane"/>
    <property type="evidence" value="ECO:0007669"/>
    <property type="project" value="UniProtKB-SubCell"/>
</dbReference>
<dbReference type="AlphaFoldDB" id="A0A921FGQ4"/>
<evidence type="ECO:0000256" key="4">
    <source>
        <dbReference type="SAM" id="SignalP"/>
    </source>
</evidence>
<gene>
    <name evidence="6" type="ORF">K8U81_10010</name>
</gene>
<evidence type="ECO:0000256" key="1">
    <source>
        <dbReference type="ARBA" id="ARBA00004442"/>
    </source>
</evidence>
<keyword evidence="2" id="KW-0472">Membrane</keyword>
<evidence type="ECO:0000256" key="3">
    <source>
        <dbReference type="ARBA" id="ARBA00023237"/>
    </source>
</evidence>
<keyword evidence="4" id="KW-0732">Signal</keyword>
<dbReference type="SUPFAM" id="SSF56935">
    <property type="entry name" value="Porins"/>
    <property type="match status" value="1"/>
</dbReference>
<feature type="domain" description="TonB-dependent transporter Oar-like beta-barrel" evidence="5">
    <location>
        <begin position="232"/>
        <end position="300"/>
    </location>
</feature>
<evidence type="ECO:0000256" key="2">
    <source>
        <dbReference type="ARBA" id="ARBA00023136"/>
    </source>
</evidence>
<dbReference type="Gene3D" id="2.60.40.1120">
    <property type="entry name" value="Carboxypeptidase-like, regulatory domain"/>
    <property type="match status" value="1"/>
</dbReference>
<reference evidence="6" key="1">
    <citation type="journal article" date="2021" name="PeerJ">
        <title>Extensive microbial diversity within the chicken gut microbiome revealed by metagenomics and culture.</title>
        <authorList>
            <person name="Gilroy R."/>
            <person name="Ravi A."/>
            <person name="Getino M."/>
            <person name="Pursley I."/>
            <person name="Horton D.L."/>
            <person name="Alikhan N.F."/>
            <person name="Baker D."/>
            <person name="Gharbi K."/>
            <person name="Hall N."/>
            <person name="Watson M."/>
            <person name="Adriaenssens E.M."/>
            <person name="Foster-Nyarko E."/>
            <person name="Jarju S."/>
            <person name="Secka A."/>
            <person name="Antonio M."/>
            <person name="Oren A."/>
            <person name="Chaudhuri R.R."/>
            <person name="La Ragione R."/>
            <person name="Hildebrand F."/>
            <person name="Pallen M.J."/>
        </authorList>
    </citation>
    <scope>NUCLEOTIDE SEQUENCE</scope>
    <source>
        <strain evidence="6">CHK165-8395</strain>
    </source>
</reference>
<sequence>MKNFLIFLAFLLVVCTTQLWGQANTLATITGRVVDENKEPVPGATVVITNKSTGFSSGTLTSADGEYTIRQIPLGSPYSIEVSFVGYGNQTRSNYTLNQGDVVRVDFQLSESPVVIEEVQVVANSLKKKAANIGASTSVSARDIATMPVNGRNFTSLIDLSPLSSGSNLGGQLQSSTNYTIDGMTAKSAYSTGTSNRGPYSLSMEAIREFEVVTNSYDVTMGRAGGGTISAVTKSGTNDLHGSAFVYQRGDYLSSPFNTRGQRTDDPYSVSQFGVTLSGAIVKDRLHYFIAWDQQYDSRPLEIADISSSADEERLGIKKETLDKFLQIARDQYGVSDSPQVGTFDKKRNSTSLMARFDWQLNPTNLLTVREIFNRDMNNHGTNDNSNINLYEVYGSNLSTDNSLLATLRTIVTPRATNELKVQYLYQMDHGFPNELLPSSNIPRAIVENVESAGSLQLGGQRYLPEQFKNHTLQAVNNFYWDTDKVNYTFGADVQIQYLNSLATSEMNGRFYYNGMEAFENNTPYRYAREVPVGDPTVKQTVLNSALYAQGKLGLFKGADLTVGLRGEYTYYFSNPEENPTLKQLMDISTANKVKGFQLQPRMQFSWDINDQHTDILRIGGGIMGSALNNYSMINNLEFNGMKVYSVDIRSTDYKLPTADFVTYRKDPSKVPGMELFDQLGIQKIGTINVNSSDVKVPVAYKYNLSYTHFFSDNLRVGLSFFGTNGRNNYMYIDRNMVDQPYFRLANEGNRGVYVPAETITTKGETDWMQGRKYTELGRVLELVSKGKVNTYTFVVDGSWRYFKDGQLTFSYSWNDSRDNTSYNGNVANSATLYQMVVDDPRDLSKMSYSDNQWRHKVVFYGTTPSFWGMNIGVRFSGIGGTRFSAITGNVNGDFVSTNDLAYVFDWEDPSVPQNIREGLINLLENPEVEDSFKDYLRKNKGKVAERNGGVNKFYGTWDVRITKDITFRNKHTLQLAVDMFNVANMLNKDWGLSHALGKQTLYTITGFDQQKKEFEYNVRTNAGIVTPSGTPWQIQIGAKYTF</sequence>
<keyword evidence="6" id="KW-0645">Protease</keyword>
<feature type="domain" description="TonB-dependent transporter Oar-like beta-barrel" evidence="5">
    <location>
        <begin position="346"/>
        <end position="988"/>
    </location>
</feature>
<evidence type="ECO:0000313" key="7">
    <source>
        <dbReference type="Proteomes" id="UP000718012"/>
    </source>
</evidence>
<evidence type="ECO:0000313" key="6">
    <source>
        <dbReference type="EMBL" id="HJF08504.1"/>
    </source>
</evidence>
<protein>
    <submittedName>
        <fullName evidence="6">Carboxypeptidase regulatory-like domain-containing protein</fullName>
    </submittedName>
</protein>
<dbReference type="Gene3D" id="2.40.170.20">
    <property type="entry name" value="TonB-dependent receptor, beta-barrel domain"/>
    <property type="match status" value="1"/>
</dbReference>
<organism evidence="6 7">
    <name type="scientific">Phocaeicola coprocola</name>
    <dbReference type="NCBI Taxonomy" id="310298"/>
    <lineage>
        <taxon>Bacteria</taxon>
        <taxon>Pseudomonadati</taxon>
        <taxon>Bacteroidota</taxon>
        <taxon>Bacteroidia</taxon>
        <taxon>Bacteroidales</taxon>
        <taxon>Bacteroidaceae</taxon>
        <taxon>Phocaeicola</taxon>
    </lineage>
</organism>
<dbReference type="InterPro" id="IPR036942">
    <property type="entry name" value="Beta-barrel_TonB_sf"/>
</dbReference>
<reference evidence="6" key="2">
    <citation type="submission" date="2021-09" db="EMBL/GenBank/DDBJ databases">
        <authorList>
            <person name="Gilroy R."/>
        </authorList>
    </citation>
    <scope>NUCLEOTIDE SEQUENCE</scope>
    <source>
        <strain evidence="6">CHK165-8395</strain>
    </source>
</reference>
<dbReference type="RefSeq" id="WP_302571965.1">
    <property type="nucleotide sequence ID" value="NZ_CAUBDS010000023.1"/>
</dbReference>
<evidence type="ECO:0000259" key="5">
    <source>
        <dbReference type="Pfam" id="PF25183"/>
    </source>
</evidence>
<keyword evidence="3" id="KW-0998">Cell outer membrane</keyword>
<dbReference type="GO" id="GO:0004180">
    <property type="term" value="F:carboxypeptidase activity"/>
    <property type="evidence" value="ECO:0007669"/>
    <property type="project" value="UniProtKB-KW"/>
</dbReference>
<dbReference type="InterPro" id="IPR008969">
    <property type="entry name" value="CarboxyPept-like_regulatory"/>
</dbReference>
<feature type="chain" id="PRO_5037089462" evidence="4">
    <location>
        <begin position="24"/>
        <end position="1043"/>
    </location>
</feature>
<keyword evidence="6" id="KW-0378">Hydrolase</keyword>
<feature type="signal peptide" evidence="4">
    <location>
        <begin position="1"/>
        <end position="23"/>
    </location>
</feature>